<dbReference type="EMBL" id="JAGETZ010000001">
    <property type="protein sequence ID" value="MBO2007638.1"/>
    <property type="molecule type" value="Genomic_DNA"/>
</dbReference>
<accession>A0ABS3Q9F1</accession>
<protein>
    <submittedName>
        <fullName evidence="2">DUF4274 domain-containing protein</fullName>
    </submittedName>
</protein>
<name>A0ABS3Q9F1_9BACT</name>
<dbReference type="InterPro" id="IPR025369">
    <property type="entry name" value="DUF4274"/>
</dbReference>
<gene>
    <name evidence="2" type="ORF">J4E00_01150</name>
</gene>
<evidence type="ECO:0000313" key="3">
    <source>
        <dbReference type="Proteomes" id="UP000664369"/>
    </source>
</evidence>
<evidence type="ECO:0000259" key="1">
    <source>
        <dbReference type="Pfam" id="PF14096"/>
    </source>
</evidence>
<dbReference type="RefSeq" id="WP_208173174.1">
    <property type="nucleotide sequence ID" value="NZ_JAGETZ010000001.1"/>
</dbReference>
<proteinExistence type="predicted"/>
<organism evidence="2 3">
    <name type="scientific">Hymenobacter negativus</name>
    <dbReference type="NCBI Taxonomy" id="2795026"/>
    <lineage>
        <taxon>Bacteria</taxon>
        <taxon>Pseudomonadati</taxon>
        <taxon>Bacteroidota</taxon>
        <taxon>Cytophagia</taxon>
        <taxon>Cytophagales</taxon>
        <taxon>Hymenobacteraceae</taxon>
        <taxon>Hymenobacter</taxon>
    </lineage>
</organism>
<feature type="domain" description="DUF4274" evidence="1">
    <location>
        <begin position="24"/>
        <end position="100"/>
    </location>
</feature>
<evidence type="ECO:0000313" key="2">
    <source>
        <dbReference type="EMBL" id="MBO2007638.1"/>
    </source>
</evidence>
<dbReference type="Pfam" id="PF14096">
    <property type="entry name" value="DUF4274"/>
    <property type="match status" value="1"/>
</dbReference>
<reference evidence="2 3" key="1">
    <citation type="submission" date="2021-03" db="EMBL/GenBank/DDBJ databases">
        <authorList>
            <person name="Kim M.K."/>
        </authorList>
    </citation>
    <scope>NUCLEOTIDE SEQUENCE [LARGE SCALE GENOMIC DNA]</scope>
    <source>
        <strain evidence="2 3">BT442</strain>
    </source>
</reference>
<comment type="caution">
    <text evidence="2">The sequence shown here is derived from an EMBL/GenBank/DDBJ whole genome shotgun (WGS) entry which is preliminary data.</text>
</comment>
<keyword evidence="3" id="KW-1185">Reference proteome</keyword>
<dbReference type="Proteomes" id="UP000664369">
    <property type="component" value="Unassembled WGS sequence"/>
</dbReference>
<sequence length="178" mass="20663">MEDPTEDFEALCDATVLEYAANESPRIWHQMVMEWNWDSGLYFFQWLLNNPATDRATALMMYWMGGPRWYKQAANHTEAKALHISLKSFDFIEELEAKYLAGYFTNSQFAYNPAHDHDGYDWTKEYADKIAVRDIPPIMFQPLSGETVEKPQGFVEGMPEPLATRIDAMLDAFLDEEE</sequence>